<reference evidence="1" key="1">
    <citation type="submission" date="2018-08" db="EMBL/GenBank/DDBJ databases">
        <authorList>
            <consortium name="PulseNet: The National Subtyping Network for Foodborne Disease Surveillance"/>
            <person name="Tarr C.L."/>
            <person name="Trees E."/>
            <person name="Katz L.S."/>
            <person name="Carleton-Romer H.A."/>
            <person name="Stroika S."/>
            <person name="Kucerova Z."/>
            <person name="Roache K.F."/>
            <person name="Sabol A.L."/>
            <person name="Besser J."/>
            <person name="Gerner-Smidt P."/>
        </authorList>
    </citation>
    <scope>NUCLEOTIDE SEQUENCE</scope>
    <source>
        <strain evidence="1">PNUSAS046174</strain>
    </source>
</reference>
<name>A0A5T8ZTL4_SALER</name>
<feature type="non-terminal residue" evidence="1">
    <location>
        <position position="117"/>
    </location>
</feature>
<protein>
    <submittedName>
        <fullName evidence="1">Uncharacterized protein</fullName>
    </submittedName>
</protein>
<organism evidence="1">
    <name type="scientific">Salmonella enterica</name>
    <name type="common">Salmonella choleraesuis</name>
    <dbReference type="NCBI Taxonomy" id="28901"/>
    <lineage>
        <taxon>Bacteria</taxon>
        <taxon>Pseudomonadati</taxon>
        <taxon>Pseudomonadota</taxon>
        <taxon>Gammaproteobacteria</taxon>
        <taxon>Enterobacterales</taxon>
        <taxon>Enterobacteriaceae</taxon>
        <taxon>Salmonella</taxon>
    </lineage>
</organism>
<gene>
    <name evidence="1" type="ORF">D1V36_21940</name>
</gene>
<sequence>MEIDHIKILSKSALVILTEYIDLISSDLYHLIDYTYTDKYKTYCDLSQVISDFTKNNIDKIKEISLPINNDFSVHYYDLCMISSKLSDFKMNCETLIKDNDIFYSEILRIFGFNSNV</sequence>
<dbReference type="AlphaFoldDB" id="A0A5T8ZTL4"/>
<accession>A0A5T8ZTL4</accession>
<dbReference type="EMBL" id="AAGGYX010000028">
    <property type="protein sequence ID" value="EBN8517479.1"/>
    <property type="molecule type" value="Genomic_DNA"/>
</dbReference>
<comment type="caution">
    <text evidence="1">The sequence shown here is derived from an EMBL/GenBank/DDBJ whole genome shotgun (WGS) entry which is preliminary data.</text>
</comment>
<proteinExistence type="predicted"/>
<evidence type="ECO:0000313" key="1">
    <source>
        <dbReference type="EMBL" id="EBN8517479.1"/>
    </source>
</evidence>